<sequence>MPPRHVLPQRPPQPQPQPRSGPRAASHAAAAAAAADPMQLQQQQRRAADSRGGGALREEPGRRGEGEGDGTCAVCLADFEEGEAVRVLPECAHCFHVACIDAWLRARTSCPVCRAEIAPPPLRACHVARGDSLPHRMPPPAAIL</sequence>
<evidence type="ECO:0000259" key="3">
    <source>
        <dbReference type="PROSITE" id="PS50089"/>
    </source>
</evidence>
<keyword evidence="1" id="KW-0479">Metal-binding</keyword>
<keyword evidence="1" id="KW-0863">Zinc-finger</keyword>
<evidence type="ECO:0000256" key="1">
    <source>
        <dbReference type="PROSITE-ProRule" id="PRU00175"/>
    </source>
</evidence>
<accession>A0A6V7NGK8</accession>
<feature type="compositionally biased region" description="Low complexity" evidence="2">
    <location>
        <begin position="20"/>
        <end position="45"/>
    </location>
</feature>
<dbReference type="CDD" id="cd16461">
    <property type="entry name" value="RING-H2_EL5-like"/>
    <property type="match status" value="1"/>
</dbReference>
<dbReference type="AlphaFoldDB" id="A0A6V7NGK8"/>
<feature type="compositionally biased region" description="Pro residues" evidence="2">
    <location>
        <begin position="1"/>
        <end position="19"/>
    </location>
</feature>
<dbReference type="Gene3D" id="3.30.40.10">
    <property type="entry name" value="Zinc/RING finger domain, C3HC4 (zinc finger)"/>
    <property type="match status" value="1"/>
</dbReference>
<feature type="region of interest" description="Disordered" evidence="2">
    <location>
        <begin position="1"/>
        <end position="69"/>
    </location>
</feature>
<dbReference type="SUPFAM" id="SSF57850">
    <property type="entry name" value="RING/U-box"/>
    <property type="match status" value="1"/>
</dbReference>
<dbReference type="PROSITE" id="PS50089">
    <property type="entry name" value="ZF_RING_2"/>
    <property type="match status" value="1"/>
</dbReference>
<dbReference type="EMBL" id="LR862129">
    <property type="protein sequence ID" value="CAD1817623.1"/>
    <property type="molecule type" value="Genomic_DNA"/>
</dbReference>
<evidence type="ECO:0000313" key="4">
    <source>
        <dbReference type="EMBL" id="CAD1817623.1"/>
    </source>
</evidence>
<dbReference type="InterPro" id="IPR013083">
    <property type="entry name" value="Znf_RING/FYVE/PHD"/>
</dbReference>
<dbReference type="Pfam" id="PF13639">
    <property type="entry name" value="zf-RING_2"/>
    <property type="match status" value="1"/>
</dbReference>
<dbReference type="UniPathway" id="UPA00143"/>
<dbReference type="PANTHER" id="PTHR45676:SF175">
    <property type="entry name" value="RING-TYPE E3 UBIQUITIN TRANSFERASE"/>
    <property type="match status" value="1"/>
</dbReference>
<dbReference type="SMART" id="SM00184">
    <property type="entry name" value="RING"/>
    <property type="match status" value="1"/>
</dbReference>
<reference evidence="4" key="1">
    <citation type="submission" date="2020-07" db="EMBL/GenBank/DDBJ databases">
        <authorList>
            <person name="Lin J."/>
        </authorList>
    </citation>
    <scope>NUCLEOTIDE SEQUENCE</scope>
</reference>
<feature type="compositionally biased region" description="Basic and acidic residues" evidence="2">
    <location>
        <begin position="56"/>
        <end position="66"/>
    </location>
</feature>
<organism evidence="4">
    <name type="scientific">Ananas comosus var. bracteatus</name>
    <name type="common">red pineapple</name>
    <dbReference type="NCBI Taxonomy" id="296719"/>
    <lineage>
        <taxon>Eukaryota</taxon>
        <taxon>Viridiplantae</taxon>
        <taxon>Streptophyta</taxon>
        <taxon>Embryophyta</taxon>
        <taxon>Tracheophyta</taxon>
        <taxon>Spermatophyta</taxon>
        <taxon>Magnoliopsida</taxon>
        <taxon>Liliopsida</taxon>
        <taxon>Poales</taxon>
        <taxon>Bromeliaceae</taxon>
        <taxon>Bromelioideae</taxon>
        <taxon>Ananas</taxon>
    </lineage>
</organism>
<feature type="domain" description="RING-type" evidence="3">
    <location>
        <begin position="72"/>
        <end position="114"/>
    </location>
</feature>
<dbReference type="GO" id="GO:0008270">
    <property type="term" value="F:zinc ion binding"/>
    <property type="evidence" value="ECO:0007669"/>
    <property type="project" value="UniProtKB-KW"/>
</dbReference>
<dbReference type="InterPro" id="IPR001841">
    <property type="entry name" value="Znf_RING"/>
</dbReference>
<proteinExistence type="predicted"/>
<dbReference type="PANTHER" id="PTHR45676">
    <property type="entry name" value="RING-H2 FINGER PROTEIN ATL51-RELATED"/>
    <property type="match status" value="1"/>
</dbReference>
<gene>
    <name evidence="4" type="ORF">CB5_LOCUS834</name>
</gene>
<keyword evidence="1" id="KW-0862">Zinc</keyword>
<dbReference type="GO" id="GO:0016567">
    <property type="term" value="P:protein ubiquitination"/>
    <property type="evidence" value="ECO:0007669"/>
    <property type="project" value="UniProtKB-UniPathway"/>
</dbReference>
<name>A0A6V7NGK8_ANACO</name>
<protein>
    <recommendedName>
        <fullName evidence="3">RING-type domain-containing protein</fullName>
    </recommendedName>
</protein>
<evidence type="ECO:0000256" key="2">
    <source>
        <dbReference type="SAM" id="MobiDB-lite"/>
    </source>
</evidence>